<evidence type="ECO:0000313" key="2">
    <source>
        <dbReference type="EMBL" id="ADD41741.1"/>
    </source>
</evidence>
<proteinExistence type="predicted"/>
<feature type="transmembrane region" description="Helical" evidence="1">
    <location>
        <begin position="152"/>
        <end position="173"/>
    </location>
</feature>
<keyword evidence="1" id="KW-0812">Transmembrane</keyword>
<dbReference type="OrthoDB" id="8017424at2"/>
<name>D3Q0K5_STANL</name>
<dbReference type="PIRSF" id="PIRSF037394">
    <property type="entry name" value="ABC_thiamine-permease_YkoE_prd"/>
    <property type="match status" value="1"/>
</dbReference>
<dbReference type="RefSeq" id="WP_013017312.1">
    <property type="nucleotide sequence ID" value="NC_013947.1"/>
</dbReference>
<feature type="transmembrane region" description="Helical" evidence="1">
    <location>
        <begin position="121"/>
        <end position="140"/>
    </location>
</feature>
<feature type="transmembrane region" description="Helical" evidence="1">
    <location>
        <begin position="79"/>
        <end position="101"/>
    </location>
</feature>
<dbReference type="Pfam" id="PF09819">
    <property type="entry name" value="ABC_cobalt"/>
    <property type="match status" value="1"/>
</dbReference>
<keyword evidence="3" id="KW-1185">Reference proteome</keyword>
<dbReference type="InterPro" id="IPR017195">
    <property type="entry name" value="ABC_thiamin-permease_prd"/>
</dbReference>
<evidence type="ECO:0000313" key="3">
    <source>
        <dbReference type="Proteomes" id="UP000000844"/>
    </source>
</evidence>
<accession>D3Q0K5</accession>
<evidence type="ECO:0000256" key="1">
    <source>
        <dbReference type="SAM" id="Phobius"/>
    </source>
</evidence>
<gene>
    <name evidence="2" type="ordered locus">Snas_2046</name>
</gene>
<keyword evidence="1" id="KW-0472">Membrane</keyword>
<reference evidence="2 3" key="1">
    <citation type="journal article" date="2009" name="Stand. Genomic Sci.">
        <title>Complete genome sequence of Stackebrandtia nassauensis type strain (LLR-40K-21).</title>
        <authorList>
            <person name="Munk C."/>
            <person name="Lapidus A."/>
            <person name="Copeland A."/>
            <person name="Jando M."/>
            <person name="Mayilraj S."/>
            <person name="Glavina Del Rio T."/>
            <person name="Nolan M."/>
            <person name="Chen F."/>
            <person name="Lucas S."/>
            <person name="Tice H."/>
            <person name="Cheng J.F."/>
            <person name="Han C."/>
            <person name="Detter J.C."/>
            <person name="Bruce D."/>
            <person name="Goodwin L."/>
            <person name="Chain P."/>
            <person name="Pitluck S."/>
            <person name="Goker M."/>
            <person name="Ovchinikova G."/>
            <person name="Pati A."/>
            <person name="Ivanova N."/>
            <person name="Mavromatis K."/>
            <person name="Chen A."/>
            <person name="Palaniappan K."/>
            <person name="Land M."/>
            <person name="Hauser L."/>
            <person name="Chang Y.J."/>
            <person name="Jeffries C.D."/>
            <person name="Bristow J."/>
            <person name="Eisen J.A."/>
            <person name="Markowitz V."/>
            <person name="Hugenholtz P."/>
            <person name="Kyrpides N.C."/>
            <person name="Klenk H.P."/>
        </authorList>
    </citation>
    <scope>NUCLEOTIDE SEQUENCE [LARGE SCALE GENOMIC DNA]</scope>
    <source>
        <strain evidence="3">DSM 44728 / CIP 108903 / NRRL B-16338 / NBRC 102104 / LLR-40K-21</strain>
    </source>
</reference>
<dbReference type="AlphaFoldDB" id="D3Q0K5"/>
<dbReference type="HOGENOM" id="CLU_089225_0_0_11"/>
<feature type="transmembrane region" description="Helical" evidence="1">
    <location>
        <begin position="12"/>
        <end position="31"/>
    </location>
</feature>
<dbReference type="KEGG" id="sna:Snas_2046"/>
<dbReference type="Proteomes" id="UP000000844">
    <property type="component" value="Chromosome"/>
</dbReference>
<feature type="transmembrane region" description="Helical" evidence="1">
    <location>
        <begin position="43"/>
        <end position="67"/>
    </location>
</feature>
<dbReference type="eggNOG" id="COG4721">
    <property type="taxonomic scope" value="Bacteria"/>
</dbReference>
<keyword evidence="1" id="KW-1133">Transmembrane helix</keyword>
<dbReference type="EMBL" id="CP001778">
    <property type="protein sequence ID" value="ADD41741.1"/>
    <property type="molecule type" value="Genomic_DNA"/>
</dbReference>
<organism evidence="2 3">
    <name type="scientific">Stackebrandtia nassauensis (strain DSM 44728 / CIP 108903 / NRRL B-16338 / NBRC 102104 / LLR-40K-21)</name>
    <dbReference type="NCBI Taxonomy" id="446470"/>
    <lineage>
        <taxon>Bacteria</taxon>
        <taxon>Bacillati</taxon>
        <taxon>Actinomycetota</taxon>
        <taxon>Actinomycetes</taxon>
        <taxon>Glycomycetales</taxon>
        <taxon>Glycomycetaceae</taxon>
        <taxon>Stackebrandtia</taxon>
    </lineage>
</organism>
<dbReference type="STRING" id="446470.Snas_2046"/>
<sequence length="195" mass="19952">MNAPSAYKWRTVDILVAAVLAVAFGVVFQLANGLWDVLGKVFVFFPPALAVIYGLWLVPAVLASLIIRKAGAGLFTETVAAAVSVLMGSPYGAMGIAQGAFEGLGAEVVFAAGAWRRYGALMALASGALGGAAATGWDVFVSYPMWTLAWKLSYIGCGAASCAVIAGLGSVLLTKALAGTGVLDSFPSGRKRTTV</sequence>
<protein>
    <submittedName>
        <fullName evidence="2">Membrane protein-like protein</fullName>
    </submittedName>
</protein>